<dbReference type="InterPro" id="IPR022742">
    <property type="entry name" value="Hydrolase_4"/>
</dbReference>
<dbReference type="Pfam" id="PF12146">
    <property type="entry name" value="Hydrolase_4"/>
    <property type="match status" value="1"/>
</dbReference>
<evidence type="ECO:0000313" key="2">
    <source>
        <dbReference type="EMBL" id="NYS70170.1"/>
    </source>
</evidence>
<keyword evidence="2" id="KW-0378">Hydrolase</keyword>
<dbReference type="Gene3D" id="3.40.50.1820">
    <property type="entry name" value="alpha/beta hydrolase"/>
    <property type="match status" value="1"/>
</dbReference>
<dbReference type="InterPro" id="IPR050228">
    <property type="entry name" value="Carboxylesterase_BioH"/>
</dbReference>
<gene>
    <name evidence="2" type="ORF">HZZ05_11760</name>
</gene>
<evidence type="ECO:0000259" key="1">
    <source>
        <dbReference type="Pfam" id="PF12146"/>
    </source>
</evidence>
<dbReference type="EMBL" id="JACBXV010000224">
    <property type="protein sequence ID" value="NYS70170.1"/>
    <property type="molecule type" value="Genomic_DNA"/>
</dbReference>
<dbReference type="SUPFAM" id="SSF53474">
    <property type="entry name" value="alpha/beta-Hydrolases"/>
    <property type="match status" value="1"/>
</dbReference>
<organism evidence="2 3">
    <name type="scientific">Actinomyces bowdenii</name>
    <dbReference type="NCBI Taxonomy" id="131109"/>
    <lineage>
        <taxon>Bacteria</taxon>
        <taxon>Bacillati</taxon>
        <taxon>Actinomycetota</taxon>
        <taxon>Actinomycetes</taxon>
        <taxon>Actinomycetales</taxon>
        <taxon>Actinomycetaceae</taxon>
        <taxon>Actinomyces</taxon>
    </lineage>
</organism>
<dbReference type="PANTHER" id="PTHR43194">
    <property type="entry name" value="HYDROLASE ALPHA/BETA FOLD FAMILY"/>
    <property type="match status" value="1"/>
</dbReference>
<reference evidence="2 3" key="1">
    <citation type="submission" date="2020-07" db="EMBL/GenBank/DDBJ databases">
        <title>MOT database genomes.</title>
        <authorList>
            <person name="Joseph S."/>
            <person name="Aduse-Opoku J."/>
            <person name="Hashim A."/>
            <person name="Wade W."/>
            <person name="Curtis M."/>
        </authorList>
    </citation>
    <scope>NUCLEOTIDE SEQUENCE [LARGE SCALE GENOMIC DNA]</scope>
    <source>
        <strain evidence="2 3">WMus004</strain>
    </source>
</reference>
<protein>
    <submittedName>
        <fullName evidence="2">Alpha/beta hydrolase</fullName>
    </submittedName>
</protein>
<sequence length="268" mass="28460">MSTQPITWTRSRRPGAPQLLLCHGVTDNAASLAGALQHWQDAYDVTSLDARGHGTSPRLTPDQLADPISVMVDDVVSLLEDRQAHEPGVPRVLVGHSMGGAVCAAAAAARPDLVEALIVEDPAWLSAEQEESYRQGAGASADHMEQIAADPARALAQNRQDHPAWEVQEACAWLQAKTQVDRGLLRTGIVTPPTPWRQVAAALSVPTLVITSDGGGVLLGQEGLAQVRALGNPCLTTALVPGASHCVRRDQPQGFYEACDSFLRQALP</sequence>
<dbReference type="AlphaFoldDB" id="A0A853ENX0"/>
<evidence type="ECO:0000313" key="3">
    <source>
        <dbReference type="Proteomes" id="UP000572528"/>
    </source>
</evidence>
<dbReference type="InterPro" id="IPR029058">
    <property type="entry name" value="AB_hydrolase_fold"/>
</dbReference>
<name>A0A853ENX0_9ACTO</name>
<comment type="caution">
    <text evidence="2">The sequence shown here is derived from an EMBL/GenBank/DDBJ whole genome shotgun (WGS) entry which is preliminary data.</text>
</comment>
<dbReference type="Proteomes" id="UP000572528">
    <property type="component" value="Unassembled WGS sequence"/>
</dbReference>
<dbReference type="PANTHER" id="PTHR43194:SF2">
    <property type="entry name" value="PEROXISOMAL MEMBRANE PROTEIN LPX1"/>
    <property type="match status" value="1"/>
</dbReference>
<dbReference type="GO" id="GO:0016787">
    <property type="term" value="F:hydrolase activity"/>
    <property type="evidence" value="ECO:0007669"/>
    <property type="project" value="UniProtKB-KW"/>
</dbReference>
<accession>A0A853ENX0</accession>
<proteinExistence type="predicted"/>
<feature type="domain" description="Serine aminopeptidase S33" evidence="1">
    <location>
        <begin position="19"/>
        <end position="250"/>
    </location>
</feature>